<dbReference type="Proteomes" id="UP000829685">
    <property type="component" value="Unassembled WGS sequence"/>
</dbReference>
<keyword evidence="1" id="KW-0472">Membrane</keyword>
<sequence length="121" mass="13320">MPLTLLVCPPRVNIIFANFPGAFIWNAVLFNTRAFLALAKAPYLQGMLLISATEYGIRLITTGATNALPAYMARLVTDNGHESGRKDEIMERVLESVEQAAKLNSSVLEQVVRSYEAALYS</sequence>
<gene>
    <name evidence="2" type="ORF">JX265_001094</name>
</gene>
<evidence type="ECO:0000313" key="2">
    <source>
        <dbReference type="EMBL" id="KAI1880854.1"/>
    </source>
</evidence>
<reference evidence="2" key="1">
    <citation type="submission" date="2021-03" db="EMBL/GenBank/DDBJ databases">
        <title>Revisited historic fungal species revealed as producer of novel bioactive compounds through whole genome sequencing and comparative genomics.</title>
        <authorList>
            <person name="Vignolle G.A."/>
            <person name="Hochenegger N."/>
            <person name="Mach R.L."/>
            <person name="Mach-Aigner A.R."/>
            <person name="Javad Rahimi M."/>
            <person name="Salim K.A."/>
            <person name="Chan C.M."/>
            <person name="Lim L.B.L."/>
            <person name="Cai F."/>
            <person name="Druzhinina I.S."/>
            <person name="U'Ren J.M."/>
            <person name="Derntl C."/>
        </authorList>
    </citation>
    <scope>NUCLEOTIDE SEQUENCE</scope>
    <source>
        <strain evidence="2">TUCIM 5799</strain>
    </source>
</reference>
<keyword evidence="1" id="KW-1133">Transmembrane helix</keyword>
<proteinExistence type="predicted"/>
<evidence type="ECO:0000256" key="1">
    <source>
        <dbReference type="SAM" id="Phobius"/>
    </source>
</evidence>
<feature type="transmembrane region" description="Helical" evidence="1">
    <location>
        <begin position="12"/>
        <end position="30"/>
    </location>
</feature>
<keyword evidence="3" id="KW-1185">Reference proteome</keyword>
<accession>A0A9Q0AW47</accession>
<keyword evidence="1" id="KW-0812">Transmembrane</keyword>
<dbReference type="AlphaFoldDB" id="A0A9Q0AW47"/>
<name>A0A9Q0AW47_9PEZI</name>
<protein>
    <submittedName>
        <fullName evidence="2">Uncharacterized protein</fullName>
    </submittedName>
</protein>
<evidence type="ECO:0000313" key="3">
    <source>
        <dbReference type="Proteomes" id="UP000829685"/>
    </source>
</evidence>
<dbReference type="EMBL" id="JAFIMR010000002">
    <property type="protein sequence ID" value="KAI1880854.1"/>
    <property type="molecule type" value="Genomic_DNA"/>
</dbReference>
<comment type="caution">
    <text evidence="2">The sequence shown here is derived from an EMBL/GenBank/DDBJ whole genome shotgun (WGS) entry which is preliminary data.</text>
</comment>
<organism evidence="2 3">
    <name type="scientific">Neoarthrinium moseri</name>
    <dbReference type="NCBI Taxonomy" id="1658444"/>
    <lineage>
        <taxon>Eukaryota</taxon>
        <taxon>Fungi</taxon>
        <taxon>Dikarya</taxon>
        <taxon>Ascomycota</taxon>
        <taxon>Pezizomycotina</taxon>
        <taxon>Sordariomycetes</taxon>
        <taxon>Xylariomycetidae</taxon>
        <taxon>Amphisphaeriales</taxon>
        <taxon>Apiosporaceae</taxon>
        <taxon>Neoarthrinium</taxon>
    </lineage>
</organism>